<evidence type="ECO:0000313" key="1">
    <source>
        <dbReference type="EMBL" id="CUX19951.1"/>
    </source>
</evidence>
<gene>
    <name evidence="1" type="ORF">AGR7C_Cc150041</name>
</gene>
<name>A0A1S7PDY5_9HYPH</name>
<dbReference type="RefSeq" id="WP_080817001.1">
    <property type="nucleotide sequence ID" value="NZ_LT009748.1"/>
</dbReference>
<proteinExistence type="predicted"/>
<evidence type="ECO:0000313" key="2">
    <source>
        <dbReference type="Proteomes" id="UP000191987"/>
    </source>
</evidence>
<accession>A0A1S7PDY5</accession>
<dbReference type="Proteomes" id="UP000191987">
    <property type="component" value="Unassembled WGS sequence"/>
</dbReference>
<dbReference type="AlphaFoldDB" id="A0A1S7PDY5"/>
<protein>
    <submittedName>
        <fullName evidence="1">Uncharacterized protein</fullName>
    </submittedName>
</protein>
<reference evidence="1 2" key="1">
    <citation type="submission" date="2016-01" db="EMBL/GenBank/DDBJ databases">
        <authorList>
            <person name="Oliw E.H."/>
        </authorList>
    </citation>
    <scope>NUCLEOTIDE SEQUENCE [LARGE SCALE GENOMIC DNA]</scope>
    <source>
        <strain evidence="1 2">Zutra 3-1</strain>
    </source>
</reference>
<dbReference type="EMBL" id="FBWG01000007">
    <property type="protein sequence ID" value="CUX19951.1"/>
    <property type="molecule type" value="Genomic_DNA"/>
</dbReference>
<sequence length="75" mass="8599">MTKRATITQAELKRMAAVAKSEGVVVSFEANGYKFSVSPLTTSEETTSYPFQDITSWEDWKNRNRKKKPVEDLRL</sequence>
<organism evidence="1 2">
    <name type="scientific">Agrobacterium deltaense Zutra 3/1</name>
    <dbReference type="NCBI Taxonomy" id="1183427"/>
    <lineage>
        <taxon>Bacteria</taxon>
        <taxon>Pseudomonadati</taxon>
        <taxon>Pseudomonadota</taxon>
        <taxon>Alphaproteobacteria</taxon>
        <taxon>Hyphomicrobiales</taxon>
        <taxon>Rhizobiaceae</taxon>
        <taxon>Rhizobium/Agrobacterium group</taxon>
        <taxon>Agrobacterium</taxon>
    </lineage>
</organism>